<evidence type="ECO:0000313" key="6">
    <source>
        <dbReference type="EMBL" id="TXJ63257.1"/>
    </source>
</evidence>
<evidence type="ECO:0000313" key="7">
    <source>
        <dbReference type="Proteomes" id="UP000321612"/>
    </source>
</evidence>
<dbReference type="SUPFAM" id="SSF75217">
    <property type="entry name" value="alpha/beta knot"/>
    <property type="match status" value="1"/>
</dbReference>
<dbReference type="InterPro" id="IPR053888">
    <property type="entry name" value="MRM3-like_sub_bind"/>
</dbReference>
<proteinExistence type="inferred from homology"/>
<dbReference type="GO" id="GO:0008173">
    <property type="term" value="F:RNA methyltransferase activity"/>
    <property type="evidence" value="ECO:0007669"/>
    <property type="project" value="InterPro"/>
</dbReference>
<dbReference type="InterPro" id="IPR029026">
    <property type="entry name" value="tRNA_m1G_MTases_N"/>
</dbReference>
<evidence type="ECO:0000259" key="4">
    <source>
        <dbReference type="Pfam" id="PF00588"/>
    </source>
</evidence>
<dbReference type="Pfam" id="PF00588">
    <property type="entry name" value="SpoU_methylase"/>
    <property type="match status" value="1"/>
</dbReference>
<dbReference type="EMBL" id="SDIK01000007">
    <property type="protein sequence ID" value="TXJ63257.1"/>
    <property type="molecule type" value="Genomic_DNA"/>
</dbReference>
<sequence>MISNNKIKLIRSLEYKKGREKAQLFVAEGPKVVNDLLASGFEAVEIFDEFEDIKKISFLQHPQNKMGIFKLKSGNIRSFSPEKELAIGIDDVQDPGNFGTIIRIADWFGIKHIFCSLGTVDCWNPKVIQATMGSIARVEVHYLDLNEFIDSLPPHYPIYGTVLDGNDIYNEELTPNGIIIMGNEGKGISKEIRNKINKKLLIPNFSKQECKAESLNVAIATAITCAEFRRR</sequence>
<comment type="caution">
    <text evidence="6">The sequence shown here is derived from an EMBL/GenBank/DDBJ whole genome shotgun (WGS) entry which is preliminary data.</text>
</comment>
<dbReference type="Proteomes" id="UP000321612">
    <property type="component" value="Unassembled WGS sequence"/>
</dbReference>
<dbReference type="Gene3D" id="3.40.1280.10">
    <property type="match status" value="1"/>
</dbReference>
<evidence type="ECO:0000256" key="1">
    <source>
        <dbReference type="ARBA" id="ARBA00007228"/>
    </source>
</evidence>
<dbReference type="CDD" id="cd18109">
    <property type="entry name" value="SpoU-like_RNA-MTase"/>
    <property type="match status" value="1"/>
</dbReference>
<dbReference type="GO" id="GO:0032259">
    <property type="term" value="P:methylation"/>
    <property type="evidence" value="ECO:0007669"/>
    <property type="project" value="UniProtKB-KW"/>
</dbReference>
<protein>
    <submittedName>
        <fullName evidence="6">RNA methyltransferase</fullName>
    </submittedName>
</protein>
<comment type="similarity">
    <text evidence="1">Belongs to the class IV-like SAM-binding methyltransferase superfamily. RNA methyltransferase TrmH family.</text>
</comment>
<evidence type="ECO:0000256" key="2">
    <source>
        <dbReference type="ARBA" id="ARBA00022603"/>
    </source>
</evidence>
<evidence type="ECO:0000259" key="5">
    <source>
        <dbReference type="Pfam" id="PF22435"/>
    </source>
</evidence>
<dbReference type="InterPro" id="IPR029028">
    <property type="entry name" value="Alpha/beta_knot_MTases"/>
</dbReference>
<dbReference type="GO" id="GO:0003723">
    <property type="term" value="F:RNA binding"/>
    <property type="evidence" value="ECO:0007669"/>
    <property type="project" value="InterPro"/>
</dbReference>
<dbReference type="SUPFAM" id="SSF55315">
    <property type="entry name" value="L30e-like"/>
    <property type="match status" value="1"/>
</dbReference>
<feature type="domain" description="MRM3-like substrate binding" evidence="5">
    <location>
        <begin position="4"/>
        <end position="47"/>
    </location>
</feature>
<keyword evidence="3 6" id="KW-0808">Transferase</keyword>
<dbReference type="PANTHER" id="PTHR43191:SF2">
    <property type="entry name" value="RRNA METHYLTRANSFERASE 3, MITOCHONDRIAL"/>
    <property type="match status" value="1"/>
</dbReference>
<dbReference type="InterPro" id="IPR029064">
    <property type="entry name" value="Ribosomal_eL30-like_sf"/>
</dbReference>
<feature type="domain" description="tRNA/rRNA methyltransferase SpoU type" evidence="4">
    <location>
        <begin position="85"/>
        <end position="225"/>
    </location>
</feature>
<dbReference type="RefSeq" id="WP_130828689.1">
    <property type="nucleotide sequence ID" value="NZ_SDIK01000007.1"/>
</dbReference>
<name>A0A5C8GM01_9BACT</name>
<gene>
    <name evidence="6" type="ORF">ETF27_00765</name>
</gene>
<dbReference type="InterPro" id="IPR051259">
    <property type="entry name" value="rRNA_Methyltransferase"/>
</dbReference>
<dbReference type="Gene3D" id="3.30.1330.30">
    <property type="match status" value="1"/>
</dbReference>
<accession>A0A5C8GM01</accession>
<dbReference type="InterPro" id="IPR001537">
    <property type="entry name" value="SpoU_MeTrfase"/>
</dbReference>
<evidence type="ECO:0000256" key="3">
    <source>
        <dbReference type="ARBA" id="ARBA00022679"/>
    </source>
</evidence>
<dbReference type="Pfam" id="PF22435">
    <property type="entry name" value="MRM3-like_sub_bind"/>
    <property type="match status" value="1"/>
</dbReference>
<organism evidence="6 7">
    <name type="scientific">Prevotella brunnea</name>
    <dbReference type="NCBI Taxonomy" id="2508867"/>
    <lineage>
        <taxon>Bacteria</taxon>
        <taxon>Pseudomonadati</taxon>
        <taxon>Bacteroidota</taxon>
        <taxon>Bacteroidia</taxon>
        <taxon>Bacteroidales</taxon>
        <taxon>Prevotellaceae</taxon>
        <taxon>Prevotella</taxon>
    </lineage>
</organism>
<keyword evidence="7" id="KW-1185">Reference proteome</keyword>
<reference evidence="7" key="1">
    <citation type="submission" date="2019-05" db="EMBL/GenBank/DDBJ databases">
        <title>Prevotella brunnea sp. nov., isolated from a wound of a patient.</title>
        <authorList>
            <person name="Buhl M."/>
        </authorList>
    </citation>
    <scope>NUCLEOTIDE SEQUENCE [LARGE SCALE GENOMIC DNA]</scope>
    <source>
        <strain evidence="7">A2672</strain>
    </source>
</reference>
<dbReference type="GO" id="GO:0006396">
    <property type="term" value="P:RNA processing"/>
    <property type="evidence" value="ECO:0007669"/>
    <property type="project" value="InterPro"/>
</dbReference>
<keyword evidence="2 6" id="KW-0489">Methyltransferase</keyword>
<dbReference type="PANTHER" id="PTHR43191">
    <property type="entry name" value="RRNA METHYLTRANSFERASE 3"/>
    <property type="match status" value="1"/>
</dbReference>
<dbReference type="OrthoDB" id="9785673at2"/>
<dbReference type="AlphaFoldDB" id="A0A5C8GM01"/>